<sequence>MGRKSLQLDLNGGMVVGFNGFGERNEWLWWIIALFVLFALFIDD</sequence>
<feature type="transmembrane region" description="Helical" evidence="1">
    <location>
        <begin position="27"/>
        <end position="43"/>
    </location>
</feature>
<evidence type="ECO:0000256" key="1">
    <source>
        <dbReference type="SAM" id="Phobius"/>
    </source>
</evidence>
<protein>
    <submittedName>
        <fullName evidence="2">Uncharacterized protein</fullName>
    </submittedName>
</protein>
<dbReference type="Proteomes" id="UP001519343">
    <property type="component" value="Unassembled WGS sequence"/>
</dbReference>
<keyword evidence="1" id="KW-1133">Transmembrane helix</keyword>
<keyword evidence="1" id="KW-0812">Transmembrane</keyword>
<comment type="caution">
    <text evidence="2">The sequence shown here is derived from an EMBL/GenBank/DDBJ whole genome shotgun (WGS) entry which is preliminary data.</text>
</comment>
<evidence type="ECO:0000313" key="3">
    <source>
        <dbReference type="Proteomes" id="UP001519343"/>
    </source>
</evidence>
<gene>
    <name evidence="2" type="ORF">J2Z37_001716</name>
</gene>
<evidence type="ECO:0000313" key="2">
    <source>
        <dbReference type="EMBL" id="MBP1931715.1"/>
    </source>
</evidence>
<accession>A0ABS4GN54</accession>
<name>A0ABS4GN54_9BACL</name>
<organism evidence="2 3">
    <name type="scientific">Ammoniphilus resinae</name>
    <dbReference type="NCBI Taxonomy" id="861532"/>
    <lineage>
        <taxon>Bacteria</taxon>
        <taxon>Bacillati</taxon>
        <taxon>Bacillota</taxon>
        <taxon>Bacilli</taxon>
        <taxon>Bacillales</taxon>
        <taxon>Paenibacillaceae</taxon>
        <taxon>Aneurinibacillus group</taxon>
        <taxon>Ammoniphilus</taxon>
    </lineage>
</organism>
<keyword evidence="1" id="KW-0472">Membrane</keyword>
<proteinExistence type="predicted"/>
<dbReference type="EMBL" id="JAGGKT010000003">
    <property type="protein sequence ID" value="MBP1931715.1"/>
    <property type="molecule type" value="Genomic_DNA"/>
</dbReference>
<dbReference type="RefSeq" id="WP_280922180.1">
    <property type="nucleotide sequence ID" value="NZ_JAGGKT010000003.1"/>
</dbReference>
<keyword evidence="3" id="KW-1185">Reference proteome</keyword>
<reference evidence="2 3" key="1">
    <citation type="submission" date="2021-03" db="EMBL/GenBank/DDBJ databases">
        <title>Genomic Encyclopedia of Type Strains, Phase IV (KMG-IV): sequencing the most valuable type-strain genomes for metagenomic binning, comparative biology and taxonomic classification.</title>
        <authorList>
            <person name="Goeker M."/>
        </authorList>
    </citation>
    <scope>NUCLEOTIDE SEQUENCE [LARGE SCALE GENOMIC DNA]</scope>
    <source>
        <strain evidence="2 3">DSM 24738</strain>
    </source>
</reference>